<reference evidence="1" key="1">
    <citation type="submission" date="2022-02" db="EMBL/GenBank/DDBJ databases">
        <title>Paenibacillus sp. MBLB1832 Whole Genome Shotgun Sequencing.</title>
        <authorList>
            <person name="Hwang C.Y."/>
            <person name="Cho E.-S."/>
            <person name="Seo M.-J."/>
        </authorList>
    </citation>
    <scope>NUCLEOTIDE SEQUENCE</scope>
    <source>
        <strain evidence="1">MBLB1832</strain>
    </source>
</reference>
<dbReference type="KEGG" id="proo:MJB10_17930"/>
<dbReference type="AlphaFoldDB" id="A0AA96LKW6"/>
<accession>A0AA96LKW6</accession>
<dbReference type="EMBL" id="CP130319">
    <property type="protein sequence ID" value="WNR42987.1"/>
    <property type="molecule type" value="Genomic_DNA"/>
</dbReference>
<sequence length="125" mass="14403">MYGELQIVFKLVKSNLKQDIPVGIKAFNFNLYEGSDDTYDIQLIGSDEFDENDSDWTCTDYFNSEEDICCIKRTEDIQHWEQGLNHITMLVERYLKEGEYANILKSVSAIGIGFVDGDIDILFRA</sequence>
<dbReference type="RefSeq" id="WP_314796882.1">
    <property type="nucleotide sequence ID" value="NZ_CP130319.1"/>
</dbReference>
<evidence type="ECO:0000313" key="2">
    <source>
        <dbReference type="Proteomes" id="UP001304650"/>
    </source>
</evidence>
<keyword evidence="2" id="KW-1185">Reference proteome</keyword>
<protein>
    <submittedName>
        <fullName evidence="1">Uncharacterized protein</fullName>
    </submittedName>
</protein>
<gene>
    <name evidence="1" type="ORF">MJB10_17930</name>
</gene>
<evidence type="ECO:0000313" key="1">
    <source>
        <dbReference type="EMBL" id="WNR42987.1"/>
    </source>
</evidence>
<organism evidence="1 2">
    <name type="scientific">Paenibacillus roseopurpureus</name>
    <dbReference type="NCBI Taxonomy" id="2918901"/>
    <lineage>
        <taxon>Bacteria</taxon>
        <taxon>Bacillati</taxon>
        <taxon>Bacillota</taxon>
        <taxon>Bacilli</taxon>
        <taxon>Bacillales</taxon>
        <taxon>Paenibacillaceae</taxon>
        <taxon>Paenibacillus</taxon>
    </lineage>
</organism>
<proteinExistence type="predicted"/>
<dbReference type="Proteomes" id="UP001304650">
    <property type="component" value="Chromosome"/>
</dbReference>
<name>A0AA96LKW6_9BACL</name>